<dbReference type="SUPFAM" id="SSF57959">
    <property type="entry name" value="Leucine zipper domain"/>
    <property type="match status" value="1"/>
</dbReference>
<feature type="compositionally biased region" description="Basic and acidic residues" evidence="4">
    <location>
        <begin position="1"/>
        <end position="10"/>
    </location>
</feature>
<proteinExistence type="predicted"/>
<keyword evidence="2" id="KW-0238">DNA-binding</keyword>
<evidence type="ECO:0000313" key="7">
    <source>
        <dbReference type="Proteomes" id="UP001443914"/>
    </source>
</evidence>
<feature type="region of interest" description="Disordered" evidence="4">
    <location>
        <begin position="1"/>
        <end position="24"/>
    </location>
</feature>
<dbReference type="GO" id="GO:0005634">
    <property type="term" value="C:nucleus"/>
    <property type="evidence" value="ECO:0007669"/>
    <property type="project" value="UniProtKB-SubCell"/>
</dbReference>
<dbReference type="GO" id="GO:0003700">
    <property type="term" value="F:DNA-binding transcription factor activity"/>
    <property type="evidence" value="ECO:0007669"/>
    <property type="project" value="InterPro"/>
</dbReference>
<dbReference type="PANTHER" id="PTHR22952">
    <property type="entry name" value="CAMP-RESPONSE ELEMENT BINDING PROTEIN-RELATED"/>
    <property type="match status" value="1"/>
</dbReference>
<evidence type="ECO:0000256" key="1">
    <source>
        <dbReference type="ARBA" id="ARBA00004123"/>
    </source>
</evidence>
<dbReference type="PROSITE" id="PS00036">
    <property type="entry name" value="BZIP_BASIC"/>
    <property type="match status" value="1"/>
</dbReference>
<dbReference type="InterPro" id="IPR046347">
    <property type="entry name" value="bZIP_sf"/>
</dbReference>
<dbReference type="PANTHER" id="PTHR22952:SF433">
    <property type="entry name" value="PROTEIN FD"/>
    <property type="match status" value="1"/>
</dbReference>
<evidence type="ECO:0000256" key="3">
    <source>
        <dbReference type="ARBA" id="ARBA00023242"/>
    </source>
</evidence>
<comment type="subcellular location">
    <subcellularLocation>
        <location evidence="1">Nucleus</location>
    </subcellularLocation>
</comment>
<evidence type="ECO:0000256" key="4">
    <source>
        <dbReference type="SAM" id="MobiDB-lite"/>
    </source>
</evidence>
<dbReference type="GO" id="GO:0003677">
    <property type="term" value="F:DNA binding"/>
    <property type="evidence" value="ECO:0007669"/>
    <property type="project" value="UniProtKB-KW"/>
</dbReference>
<accession>A0AAW1LY09</accession>
<gene>
    <name evidence="6" type="ORF">RND81_03G007100</name>
</gene>
<reference evidence="6" key="1">
    <citation type="submission" date="2024-03" db="EMBL/GenBank/DDBJ databases">
        <title>WGS assembly of Saponaria officinalis var. Norfolk2.</title>
        <authorList>
            <person name="Jenkins J."/>
            <person name="Shu S."/>
            <person name="Grimwood J."/>
            <person name="Barry K."/>
            <person name="Goodstein D."/>
            <person name="Schmutz J."/>
            <person name="Leebens-Mack J."/>
            <person name="Osbourn A."/>
        </authorList>
    </citation>
    <scope>NUCLEOTIDE SEQUENCE [LARGE SCALE GENOMIC DNA]</scope>
    <source>
        <strain evidence="6">JIC</strain>
    </source>
</reference>
<dbReference type="AlphaFoldDB" id="A0AAW1LY09"/>
<dbReference type="Gene3D" id="1.20.5.170">
    <property type="match status" value="1"/>
</dbReference>
<dbReference type="PROSITE" id="PS50217">
    <property type="entry name" value="BZIP"/>
    <property type="match status" value="1"/>
</dbReference>
<dbReference type="Pfam" id="PF00170">
    <property type="entry name" value="bZIP_1"/>
    <property type="match status" value="1"/>
</dbReference>
<dbReference type="EMBL" id="JBDFQZ010000003">
    <property type="protein sequence ID" value="KAK9740043.1"/>
    <property type="molecule type" value="Genomic_DNA"/>
</dbReference>
<keyword evidence="7" id="KW-1185">Reference proteome</keyword>
<feature type="region of interest" description="Disordered" evidence="4">
    <location>
        <begin position="68"/>
        <end position="107"/>
    </location>
</feature>
<dbReference type="InterPro" id="IPR004827">
    <property type="entry name" value="bZIP"/>
</dbReference>
<protein>
    <recommendedName>
        <fullName evidence="5">BZIP domain-containing protein</fullName>
    </recommendedName>
</protein>
<keyword evidence="3" id="KW-0539">Nucleus</keyword>
<dbReference type="FunFam" id="1.20.5.170:FF:000036">
    <property type="entry name" value="ABSCISIC ACID-INSENSITIVE 5-like protein 2"/>
    <property type="match status" value="1"/>
</dbReference>
<dbReference type="InterPro" id="IPR043452">
    <property type="entry name" value="BZIP46-like"/>
</dbReference>
<comment type="caution">
    <text evidence="6">The sequence shown here is derived from an EMBL/GenBank/DDBJ whole genome shotgun (WGS) entry which is preliminary data.</text>
</comment>
<name>A0AAW1LY09_SAPOF</name>
<organism evidence="6 7">
    <name type="scientific">Saponaria officinalis</name>
    <name type="common">Common soapwort</name>
    <name type="synonym">Lychnis saponaria</name>
    <dbReference type="NCBI Taxonomy" id="3572"/>
    <lineage>
        <taxon>Eukaryota</taxon>
        <taxon>Viridiplantae</taxon>
        <taxon>Streptophyta</taxon>
        <taxon>Embryophyta</taxon>
        <taxon>Tracheophyta</taxon>
        <taxon>Spermatophyta</taxon>
        <taxon>Magnoliopsida</taxon>
        <taxon>eudicotyledons</taxon>
        <taxon>Gunneridae</taxon>
        <taxon>Pentapetalae</taxon>
        <taxon>Caryophyllales</taxon>
        <taxon>Caryophyllaceae</taxon>
        <taxon>Caryophylleae</taxon>
        <taxon>Saponaria</taxon>
    </lineage>
</organism>
<evidence type="ECO:0000256" key="2">
    <source>
        <dbReference type="ARBA" id="ARBA00023125"/>
    </source>
</evidence>
<feature type="domain" description="BZIP" evidence="5">
    <location>
        <begin position="84"/>
        <end position="128"/>
    </location>
</feature>
<dbReference type="GO" id="GO:0045893">
    <property type="term" value="P:positive regulation of DNA-templated transcription"/>
    <property type="evidence" value="ECO:0007669"/>
    <property type="project" value="InterPro"/>
</dbReference>
<evidence type="ECO:0000259" key="5">
    <source>
        <dbReference type="PROSITE" id="PS50217"/>
    </source>
</evidence>
<sequence>MLIEKMHKITEQNNNNNNNNNEEESFVPLENSKEVLKSVSTPSFMASLDSSFEASSPPPMSFFGCFSRNKRVSQDQTETDDSRGDRRHKRMMKNRESAARSRARRQAYTSELEREIVELKEENANLRKCQIELLLSIPAGTPKKNTHNRSMTAPF</sequence>
<dbReference type="Proteomes" id="UP001443914">
    <property type="component" value="Unassembled WGS sequence"/>
</dbReference>
<evidence type="ECO:0000313" key="6">
    <source>
        <dbReference type="EMBL" id="KAK9740043.1"/>
    </source>
</evidence>
<dbReference type="SMART" id="SM00338">
    <property type="entry name" value="BRLZ"/>
    <property type="match status" value="1"/>
</dbReference>